<feature type="domain" description="HTH araC/xylS-type" evidence="4">
    <location>
        <begin position="214"/>
        <end position="312"/>
    </location>
</feature>
<dbReference type="KEGG" id="lrz:BJI69_17720"/>
<evidence type="ECO:0000313" key="6">
    <source>
        <dbReference type="Proteomes" id="UP000182987"/>
    </source>
</evidence>
<dbReference type="InterPro" id="IPR032783">
    <property type="entry name" value="AraC_lig"/>
</dbReference>
<reference evidence="6" key="1">
    <citation type="submission" date="2016-09" db="EMBL/GenBank/DDBJ databases">
        <authorList>
            <person name="Lysoe E."/>
        </authorList>
    </citation>
    <scope>NUCLEOTIDE SEQUENCE [LARGE SCALE GENOMIC DNA]</scope>
    <source>
        <strain evidence="6">LJ96T</strain>
    </source>
</reference>
<evidence type="ECO:0000256" key="1">
    <source>
        <dbReference type="ARBA" id="ARBA00023015"/>
    </source>
</evidence>
<dbReference type="Proteomes" id="UP000182987">
    <property type="component" value="Chromosome"/>
</dbReference>
<keyword evidence="2" id="KW-0238">DNA-binding</keyword>
<dbReference type="PANTHER" id="PTHR46796:SF7">
    <property type="entry name" value="ARAC FAMILY TRANSCRIPTIONAL REGULATOR"/>
    <property type="match status" value="1"/>
</dbReference>
<dbReference type="InterPro" id="IPR009057">
    <property type="entry name" value="Homeodomain-like_sf"/>
</dbReference>
<evidence type="ECO:0000256" key="2">
    <source>
        <dbReference type="ARBA" id="ARBA00023125"/>
    </source>
</evidence>
<name>A0A1L3EWX3_9GAMM</name>
<dbReference type="InterPro" id="IPR018062">
    <property type="entry name" value="HTH_AraC-typ_CS"/>
</dbReference>
<dbReference type="PANTHER" id="PTHR46796">
    <property type="entry name" value="HTH-TYPE TRANSCRIPTIONAL ACTIVATOR RHAS-RELATED"/>
    <property type="match status" value="1"/>
</dbReference>
<dbReference type="Gene3D" id="1.10.10.60">
    <property type="entry name" value="Homeodomain-like"/>
    <property type="match status" value="2"/>
</dbReference>
<protein>
    <submittedName>
        <fullName evidence="5">AraC family transcriptional regulator</fullName>
    </submittedName>
</protein>
<dbReference type="Pfam" id="PF12852">
    <property type="entry name" value="Cupin_6"/>
    <property type="match status" value="1"/>
</dbReference>
<keyword evidence="3" id="KW-0804">Transcription</keyword>
<dbReference type="GO" id="GO:0043565">
    <property type="term" value="F:sequence-specific DNA binding"/>
    <property type="evidence" value="ECO:0007669"/>
    <property type="project" value="InterPro"/>
</dbReference>
<sequence>MVYAAQAMFSSLSSKSASDPLSNVLALLDLSSVRCTRLEAGGEWSLSLPVRERLKFVAVLRGAAWIVLPDSEPRQLAAGDTFLLTNTPYVVTSDPTLDPQDGIALFGEKSILQLDGDDTVMLGGAFTFADANAPRMIEALPAFMHIRASSPAAAVLRDTLGLLNREMDQSNLGSTLMIERLGDVLLIQALRAYVSDDGADATGWIGAFSDPRVGGAIKLMHNAVHHQWTVGELAAAMAMSRSAFALRFKSMVGVAPLEYLRHWRMQLAQHALHKGTCSIAVLASSLGYASVSAFGNAYKHAYGHSPKRSKAHVSTNDTE</sequence>
<evidence type="ECO:0000256" key="3">
    <source>
        <dbReference type="ARBA" id="ARBA00023163"/>
    </source>
</evidence>
<accession>A0A1L3EWX3</accession>
<keyword evidence="6" id="KW-1185">Reference proteome</keyword>
<proteinExistence type="predicted"/>
<dbReference type="Pfam" id="PF12833">
    <property type="entry name" value="HTH_18"/>
    <property type="match status" value="1"/>
</dbReference>
<gene>
    <name evidence="5" type="ORF">BJI69_17720</name>
</gene>
<dbReference type="SUPFAM" id="SSF46689">
    <property type="entry name" value="Homeodomain-like"/>
    <property type="match status" value="2"/>
</dbReference>
<evidence type="ECO:0000313" key="5">
    <source>
        <dbReference type="EMBL" id="APG05558.1"/>
    </source>
</evidence>
<dbReference type="InterPro" id="IPR018060">
    <property type="entry name" value="HTH_AraC"/>
</dbReference>
<keyword evidence="1" id="KW-0805">Transcription regulation</keyword>
<dbReference type="AlphaFoldDB" id="A0A1L3EWX3"/>
<dbReference type="PROSITE" id="PS00041">
    <property type="entry name" value="HTH_ARAC_FAMILY_1"/>
    <property type="match status" value="1"/>
</dbReference>
<dbReference type="EMBL" id="CP017480">
    <property type="protein sequence ID" value="APG05558.1"/>
    <property type="molecule type" value="Genomic_DNA"/>
</dbReference>
<organism evidence="5 6">
    <name type="scientific">Luteibacter rhizovicinus DSM 16549</name>
    <dbReference type="NCBI Taxonomy" id="1440763"/>
    <lineage>
        <taxon>Bacteria</taxon>
        <taxon>Pseudomonadati</taxon>
        <taxon>Pseudomonadota</taxon>
        <taxon>Gammaproteobacteria</taxon>
        <taxon>Lysobacterales</taxon>
        <taxon>Rhodanobacteraceae</taxon>
        <taxon>Luteibacter</taxon>
    </lineage>
</organism>
<dbReference type="PROSITE" id="PS01124">
    <property type="entry name" value="HTH_ARAC_FAMILY_2"/>
    <property type="match status" value="1"/>
</dbReference>
<dbReference type="InterPro" id="IPR050204">
    <property type="entry name" value="AraC_XylS_family_regulators"/>
</dbReference>
<dbReference type="GO" id="GO:0003700">
    <property type="term" value="F:DNA-binding transcription factor activity"/>
    <property type="evidence" value="ECO:0007669"/>
    <property type="project" value="InterPro"/>
</dbReference>
<dbReference type="SMART" id="SM00342">
    <property type="entry name" value="HTH_ARAC"/>
    <property type="match status" value="1"/>
</dbReference>
<dbReference type="STRING" id="1440763.BJI69_17720"/>
<evidence type="ECO:0000259" key="4">
    <source>
        <dbReference type="PROSITE" id="PS01124"/>
    </source>
</evidence>